<sequence>MLIKKFPVPCRVDYVPSPYEPDEDGVQDVGYYNGKLSDGRAYRLECWRMDDMLMLTVMFSDRCLEGYRREDMALLLELEDIVRFTGTNRKLQATRTEDDRGQTVWAINIMLANKKGTYAEIVPSLNRYIM</sequence>
<evidence type="ECO:0000313" key="2">
    <source>
        <dbReference type="Proteomes" id="UP000186777"/>
    </source>
</evidence>
<evidence type="ECO:0000313" key="1">
    <source>
        <dbReference type="EMBL" id="OLA37683.1"/>
    </source>
</evidence>
<organism evidence="1 2">
    <name type="scientific">Phascolarctobacterium succinatutens</name>
    <dbReference type="NCBI Taxonomy" id="626940"/>
    <lineage>
        <taxon>Bacteria</taxon>
        <taxon>Bacillati</taxon>
        <taxon>Bacillota</taxon>
        <taxon>Negativicutes</taxon>
        <taxon>Acidaminococcales</taxon>
        <taxon>Acidaminococcaceae</taxon>
        <taxon>Phascolarctobacterium</taxon>
    </lineage>
</organism>
<accession>A0A1Q6R5P1</accession>
<reference evidence="1 2" key="1">
    <citation type="journal article" date="2016" name="Nat. Biotechnol.">
        <title>Measurement of bacterial replication rates in microbial communities.</title>
        <authorList>
            <person name="Brown C.T."/>
            <person name="Olm M.R."/>
            <person name="Thomas B.C."/>
            <person name="Banfield J.F."/>
        </authorList>
    </citation>
    <scope>NUCLEOTIDE SEQUENCE [LARGE SCALE GENOMIC DNA]</scope>
    <source>
        <strain evidence="1">46_33</strain>
    </source>
</reference>
<comment type="caution">
    <text evidence="1">The sequence shown here is derived from an EMBL/GenBank/DDBJ whole genome shotgun (WGS) entry which is preliminary data.</text>
</comment>
<dbReference type="EMBL" id="MNTG01000028">
    <property type="protein sequence ID" value="OLA37683.1"/>
    <property type="molecule type" value="Genomic_DNA"/>
</dbReference>
<dbReference type="RefSeq" id="WP_303679818.1">
    <property type="nucleotide sequence ID" value="NZ_DAWEFR010000038.1"/>
</dbReference>
<dbReference type="STRING" id="626940.BHW43_05590"/>
<proteinExistence type="predicted"/>
<gene>
    <name evidence="1" type="ORF">BHW43_05590</name>
</gene>
<protein>
    <submittedName>
        <fullName evidence="1">Uncharacterized protein</fullName>
    </submittedName>
</protein>
<dbReference type="Proteomes" id="UP000186777">
    <property type="component" value="Unassembled WGS sequence"/>
</dbReference>
<name>A0A1Q6R5P1_9FIRM</name>
<dbReference type="AlphaFoldDB" id="A0A1Q6R5P1"/>